<dbReference type="InterPro" id="IPR009057">
    <property type="entry name" value="Homeodomain-like_sf"/>
</dbReference>
<name>A0A4Q7TT11_9MICO</name>
<evidence type="ECO:0000259" key="6">
    <source>
        <dbReference type="PROSITE" id="PS50977"/>
    </source>
</evidence>
<evidence type="ECO:0000256" key="2">
    <source>
        <dbReference type="ARBA" id="ARBA00023015"/>
    </source>
</evidence>
<dbReference type="PROSITE" id="PS50977">
    <property type="entry name" value="HTH_TETR_2"/>
    <property type="match status" value="1"/>
</dbReference>
<dbReference type="InterPro" id="IPR004111">
    <property type="entry name" value="Repressor_TetR_C"/>
</dbReference>
<dbReference type="Proteomes" id="UP000292408">
    <property type="component" value="Unassembled WGS sequence"/>
</dbReference>
<reference evidence="7 8" key="1">
    <citation type="journal article" date="2015" name="Stand. Genomic Sci.">
        <title>Genomic Encyclopedia of Bacterial and Archaeal Type Strains, Phase III: the genomes of soil and plant-associated and newly described type strains.</title>
        <authorList>
            <person name="Whitman W.B."/>
            <person name="Woyke T."/>
            <person name="Klenk H.P."/>
            <person name="Zhou Y."/>
            <person name="Lilburn T.G."/>
            <person name="Beck B.J."/>
            <person name="De Vos P."/>
            <person name="Vandamme P."/>
            <person name="Eisen J.A."/>
            <person name="Garrity G."/>
            <person name="Hugenholtz P."/>
            <person name="Kyrpides N.C."/>
        </authorList>
    </citation>
    <scope>NUCLEOTIDE SEQUENCE [LARGE SCALE GENOMIC DNA]</scope>
    <source>
        <strain evidence="7 8">AC4r</strain>
    </source>
</reference>
<dbReference type="GO" id="GO:0046677">
    <property type="term" value="P:response to antibiotic"/>
    <property type="evidence" value="ECO:0007669"/>
    <property type="project" value="InterPro"/>
</dbReference>
<keyword evidence="4" id="KW-0804">Transcription</keyword>
<comment type="caution">
    <text evidence="7">The sequence shown here is derived from an EMBL/GenBank/DDBJ whole genome shotgun (WGS) entry which is preliminary data.</text>
</comment>
<accession>A0A4Q7TT11</accession>
<evidence type="ECO:0000313" key="7">
    <source>
        <dbReference type="EMBL" id="RZT63943.1"/>
    </source>
</evidence>
<sequence length="207" mass="22362">MATLTKLHLVTAALQLVDERGAESLSMRSLAARVNRQVSSLYNHIHNRAELIEELRAVIVADIDTSAFTDQPWDDAIVAWSRSYLAAFSSHPNVIPLLATTPIRDESTLRMYERVVAALVRQGWPTRDAVAVMRTIEAHILGSALDIVAPDDLLSGESTPPDLPALRAALDAENIESAGARRAFEVGLDALIVGLRALHARQGGTGA</sequence>
<dbReference type="InterPro" id="IPR001647">
    <property type="entry name" value="HTH_TetR"/>
</dbReference>
<dbReference type="GO" id="GO:0045892">
    <property type="term" value="P:negative regulation of DNA-templated transcription"/>
    <property type="evidence" value="ECO:0007669"/>
    <property type="project" value="InterPro"/>
</dbReference>
<dbReference type="EMBL" id="SGXT01000011">
    <property type="protein sequence ID" value="RZT63943.1"/>
    <property type="molecule type" value="Genomic_DNA"/>
</dbReference>
<evidence type="ECO:0000256" key="4">
    <source>
        <dbReference type="ARBA" id="ARBA00023163"/>
    </source>
</evidence>
<protein>
    <submittedName>
        <fullName evidence="7">TetR family transcriptional regulator</fullName>
    </submittedName>
</protein>
<feature type="DNA-binding region" description="H-T-H motif" evidence="5">
    <location>
        <begin position="26"/>
        <end position="45"/>
    </location>
</feature>
<feature type="domain" description="HTH tetR-type" evidence="6">
    <location>
        <begin position="3"/>
        <end position="63"/>
    </location>
</feature>
<evidence type="ECO:0000313" key="8">
    <source>
        <dbReference type="Proteomes" id="UP000292408"/>
    </source>
</evidence>
<dbReference type="OrthoDB" id="3432043at2"/>
<keyword evidence="1" id="KW-0678">Repressor</keyword>
<evidence type="ECO:0000256" key="5">
    <source>
        <dbReference type="PROSITE-ProRule" id="PRU00335"/>
    </source>
</evidence>
<dbReference type="SUPFAM" id="SSF46689">
    <property type="entry name" value="Homeodomain-like"/>
    <property type="match status" value="1"/>
</dbReference>
<gene>
    <name evidence="7" type="ORF">EV140_0173</name>
</gene>
<evidence type="ECO:0000256" key="1">
    <source>
        <dbReference type="ARBA" id="ARBA00022491"/>
    </source>
</evidence>
<organism evidence="7 8">
    <name type="scientific">Microcella alkaliphila</name>
    <dbReference type="NCBI Taxonomy" id="279828"/>
    <lineage>
        <taxon>Bacteria</taxon>
        <taxon>Bacillati</taxon>
        <taxon>Actinomycetota</taxon>
        <taxon>Actinomycetes</taxon>
        <taxon>Micrococcales</taxon>
        <taxon>Microbacteriaceae</taxon>
        <taxon>Microcella</taxon>
    </lineage>
</organism>
<dbReference type="SUPFAM" id="SSF48498">
    <property type="entry name" value="Tetracyclin repressor-like, C-terminal domain"/>
    <property type="match status" value="1"/>
</dbReference>
<dbReference type="GO" id="GO:0003677">
    <property type="term" value="F:DNA binding"/>
    <property type="evidence" value="ECO:0007669"/>
    <property type="project" value="UniProtKB-UniRule"/>
</dbReference>
<keyword evidence="2" id="KW-0805">Transcription regulation</keyword>
<dbReference type="RefSeq" id="WP_130280148.1">
    <property type="nucleotide sequence ID" value="NZ_SGXT01000011.1"/>
</dbReference>
<keyword evidence="3 5" id="KW-0238">DNA-binding</keyword>
<dbReference type="Pfam" id="PF00440">
    <property type="entry name" value="TetR_N"/>
    <property type="match status" value="1"/>
</dbReference>
<dbReference type="AlphaFoldDB" id="A0A4Q7TT11"/>
<evidence type="ECO:0000256" key="3">
    <source>
        <dbReference type="ARBA" id="ARBA00023125"/>
    </source>
</evidence>
<keyword evidence="8" id="KW-1185">Reference proteome</keyword>
<dbReference type="PRINTS" id="PR00400">
    <property type="entry name" value="TETREPRESSOR"/>
</dbReference>
<dbReference type="Gene3D" id="1.10.357.10">
    <property type="entry name" value="Tetracycline Repressor, domain 2"/>
    <property type="match status" value="1"/>
</dbReference>
<proteinExistence type="predicted"/>
<dbReference type="Pfam" id="PF02909">
    <property type="entry name" value="TetR_C_1"/>
    <property type="match status" value="1"/>
</dbReference>
<dbReference type="InterPro" id="IPR003012">
    <property type="entry name" value="Tet_transcr_reg_TetR"/>
</dbReference>
<dbReference type="InterPro" id="IPR036271">
    <property type="entry name" value="Tet_transcr_reg_TetR-rel_C_sf"/>
</dbReference>